<dbReference type="InterPro" id="IPR036465">
    <property type="entry name" value="vWFA_dom_sf"/>
</dbReference>
<comment type="caution">
    <text evidence="2">The sequence shown here is derived from an EMBL/GenBank/DDBJ whole genome shotgun (WGS) entry which is preliminary data.</text>
</comment>
<keyword evidence="1" id="KW-1133">Transmembrane helix</keyword>
<protein>
    <recommendedName>
        <fullName evidence="4">VWA domain-containing protein</fullName>
    </recommendedName>
</protein>
<keyword evidence="1" id="KW-0472">Membrane</keyword>
<reference evidence="3" key="2">
    <citation type="submission" date="2014-07" db="EMBL/GenBank/DDBJ databases">
        <title>Genome sequence of Mangrovimonas yunxiaonensis.</title>
        <authorList>
            <person name="Li Y."/>
            <person name="Zheng T."/>
        </authorList>
    </citation>
    <scope>NUCLEOTIDE SEQUENCE [LARGE SCALE GENOMIC DNA]</scope>
    <source>
        <strain evidence="3">LY01</strain>
    </source>
</reference>
<dbReference type="STRING" id="1197477.IA57_11700"/>
<keyword evidence="1" id="KW-0812">Transmembrane</keyword>
<organism evidence="2 3">
    <name type="scientific">Mangrovimonas yunxiaonensis</name>
    <dbReference type="NCBI Taxonomy" id="1197477"/>
    <lineage>
        <taxon>Bacteria</taxon>
        <taxon>Pseudomonadati</taxon>
        <taxon>Bacteroidota</taxon>
        <taxon>Flavobacteriia</taxon>
        <taxon>Flavobacteriales</taxon>
        <taxon>Flavobacteriaceae</taxon>
        <taxon>Mangrovimonas</taxon>
    </lineage>
</organism>
<accession>A0A084THA7</accession>
<evidence type="ECO:0000256" key="1">
    <source>
        <dbReference type="SAM" id="Phobius"/>
    </source>
</evidence>
<keyword evidence="3" id="KW-1185">Reference proteome</keyword>
<evidence type="ECO:0008006" key="4">
    <source>
        <dbReference type="Google" id="ProtNLM"/>
    </source>
</evidence>
<dbReference type="PANTHER" id="PTHR37947">
    <property type="entry name" value="BLL2462 PROTEIN"/>
    <property type="match status" value="1"/>
</dbReference>
<feature type="transmembrane region" description="Helical" evidence="1">
    <location>
        <begin position="31"/>
        <end position="51"/>
    </location>
</feature>
<dbReference type="PANTHER" id="PTHR37947:SF1">
    <property type="entry name" value="BLL2462 PROTEIN"/>
    <property type="match status" value="1"/>
</dbReference>
<dbReference type="RefSeq" id="WP_036123688.1">
    <property type="nucleotide sequence ID" value="NZ_BMET01000003.1"/>
</dbReference>
<gene>
    <name evidence="2" type="ORF">IA57_11700</name>
</gene>
<feature type="transmembrane region" description="Helical" evidence="1">
    <location>
        <begin position="6"/>
        <end position="24"/>
    </location>
</feature>
<sequence>MNTETVLYIVLSGIIALAIALFQYKYKTKSNASLLAILRFLGVFAILLLLVNPKIESNQTYVEKPTLAVVVDNTHSISHFKQESTVRELLSQLKSHETLAKKFNIDVYTFDEALNQEDSLTFTGKQSNISAVFSELQQIYATQNAPTVLVTDGNQTYGADFSYTAKKYPQHVYPIVVGDTTKYSDLKIQQVNTNKYAYLKNKFPVEIIVVYNGQEPVRTTLSVKQAGITVHSEPLEFSKETGSSKMVKFHLPANHVGVQAYHLSVGAIANEKNTINNSKNFAVEVIDEKTKVAIVSDMLHPDLGALKKSIETNEQRECVILKPNAFAARANDFQLVILYQPNQTFLTVLERLKEVSANVFLIAGTKTDWNFLNNQSLGMVHDLTQQTEEFQANLNTGYSNFIIDELDFSSFPPLKGSFGALSLKEPHTVLLYKQIGQVSTQAPLLTTIENEGRRSALLLGENIWRWRAQSYLNESAFHNFDNFIGKLVQYLASKKRKERLVLDYNSFYEGTTNVIVKAQYFNKNYEFDARERLSIFLKDTSNDNTFEFPFILKNKYYEVDLSHLPAANYEFTVKTAASNLSKSGHFRILEYNIEQQFLNANVTKLAQVATDSNGQLYFADNYETLFTDLLENETYKPVQKSHKATLSLIDWKYLLACIVFCFSAEWFIRKYRGLT</sequence>
<proteinExistence type="predicted"/>
<evidence type="ECO:0000313" key="3">
    <source>
        <dbReference type="Proteomes" id="UP000028521"/>
    </source>
</evidence>
<name>A0A084THA7_9FLAO</name>
<dbReference type="EMBL" id="JPFK01000009">
    <property type="protein sequence ID" value="KFB00093.1"/>
    <property type="molecule type" value="Genomic_DNA"/>
</dbReference>
<dbReference type="SUPFAM" id="SSF53300">
    <property type="entry name" value="vWA-like"/>
    <property type="match status" value="1"/>
</dbReference>
<dbReference type="Proteomes" id="UP000028521">
    <property type="component" value="Unassembled WGS sequence"/>
</dbReference>
<reference evidence="2 3" key="1">
    <citation type="journal article" date="2014" name="Genome Announc.">
        <title>Draft Genome Sequence of the Algicidal Bacterium Mangrovimonas yunxiaonensis Strain LY01.</title>
        <authorList>
            <person name="Li Y."/>
            <person name="Zhu H."/>
            <person name="Li C."/>
            <person name="Zhang H."/>
            <person name="Chen Z."/>
            <person name="Zheng W."/>
            <person name="Xu H."/>
            <person name="Zheng T."/>
        </authorList>
    </citation>
    <scope>NUCLEOTIDE SEQUENCE [LARGE SCALE GENOMIC DNA]</scope>
    <source>
        <strain evidence="2 3">LY01</strain>
    </source>
</reference>
<evidence type="ECO:0000313" key="2">
    <source>
        <dbReference type="EMBL" id="KFB00093.1"/>
    </source>
</evidence>
<dbReference type="OrthoDB" id="9763076at2"/>
<dbReference type="eggNOG" id="COG2304">
    <property type="taxonomic scope" value="Bacteria"/>
</dbReference>
<dbReference type="AlphaFoldDB" id="A0A084THA7"/>